<evidence type="ECO:0000256" key="2">
    <source>
        <dbReference type="ARBA" id="ARBA00022692"/>
    </source>
</evidence>
<dbReference type="PANTHER" id="PTHR30518:SF2">
    <property type="entry name" value="ENDOLYTIC MUREIN TRANSGLYCOSYLASE"/>
    <property type="match status" value="1"/>
</dbReference>
<evidence type="ECO:0000256" key="6">
    <source>
        <dbReference type="ARBA" id="ARBA00023316"/>
    </source>
</evidence>
<organism evidence="8 9">
    <name type="scientific">Gaiella occulta</name>
    <dbReference type="NCBI Taxonomy" id="1002870"/>
    <lineage>
        <taxon>Bacteria</taxon>
        <taxon>Bacillati</taxon>
        <taxon>Actinomycetota</taxon>
        <taxon>Thermoleophilia</taxon>
        <taxon>Gaiellales</taxon>
        <taxon>Gaiellaceae</taxon>
        <taxon>Gaiella</taxon>
    </lineage>
</organism>
<evidence type="ECO:0000313" key="8">
    <source>
        <dbReference type="EMBL" id="RDI75050.1"/>
    </source>
</evidence>
<evidence type="ECO:0000256" key="1">
    <source>
        <dbReference type="ARBA" id="ARBA00022475"/>
    </source>
</evidence>
<comment type="caution">
    <text evidence="8">The sequence shown here is derived from an EMBL/GenBank/DDBJ whole genome shotgun (WGS) entry which is preliminary data.</text>
</comment>
<reference evidence="8 9" key="1">
    <citation type="submission" date="2018-07" db="EMBL/GenBank/DDBJ databases">
        <title>High-quality-draft genome sequence of Gaiella occulta.</title>
        <authorList>
            <person name="Severino R."/>
            <person name="Froufe H.J.C."/>
            <person name="Rainey F.A."/>
            <person name="Barroso C."/>
            <person name="Albuquerque L."/>
            <person name="Lobo-Da-Cunha A."/>
            <person name="Da Costa M.S."/>
            <person name="Egas C."/>
        </authorList>
    </citation>
    <scope>NUCLEOTIDE SEQUENCE [LARGE SCALE GENOMIC DNA]</scope>
    <source>
        <strain evidence="8 9">F2-233</strain>
    </source>
</reference>
<dbReference type="NCBIfam" id="TIGR00247">
    <property type="entry name" value="endolytic transglycosylase MltG"/>
    <property type="match status" value="1"/>
</dbReference>
<dbReference type="GO" id="GO:0016829">
    <property type="term" value="F:lyase activity"/>
    <property type="evidence" value="ECO:0007669"/>
    <property type="project" value="UniProtKB-KW"/>
</dbReference>
<keyword evidence="7" id="KW-0732">Signal</keyword>
<evidence type="ECO:0000256" key="5">
    <source>
        <dbReference type="ARBA" id="ARBA00023239"/>
    </source>
</evidence>
<keyword evidence="5" id="KW-0456">Lyase</keyword>
<sequence>MRRAPALLALAAAGLVAALALAGCGGSGAAPGTTTTAATLERLRIIFPEGLNVREMGARVAEVRRIAIAKRGVTPKLTRASYLAAAKRARPPKAFVADWKRGHIEGFLFPALYEFSQVTTGRELVDDQLAAFRRAFAKVDLRYARSKRLTPYDVLTIASMIEKETVAPAERKLVAAVIYNRLRKRMPLGIDATIRYGLDIPGTASLTKTALRSDTPYNSRRFPGLPPTPIANPGLASLQAAAHPARVDYLYYVRIPGTKRHFFTADEGAFLRKVCAFGYACS</sequence>
<proteinExistence type="predicted"/>
<keyword evidence="6" id="KW-0961">Cell wall biogenesis/degradation</keyword>
<keyword evidence="1" id="KW-1003">Cell membrane</keyword>
<feature type="chain" id="PRO_5039289336" evidence="7">
    <location>
        <begin position="23"/>
        <end position="282"/>
    </location>
</feature>
<keyword evidence="9" id="KW-1185">Reference proteome</keyword>
<keyword evidence="2" id="KW-0812">Transmembrane</keyword>
<evidence type="ECO:0000256" key="3">
    <source>
        <dbReference type="ARBA" id="ARBA00022989"/>
    </source>
</evidence>
<dbReference type="PANTHER" id="PTHR30518">
    <property type="entry name" value="ENDOLYTIC MUREIN TRANSGLYCOSYLASE"/>
    <property type="match status" value="1"/>
</dbReference>
<keyword evidence="3" id="KW-1133">Transmembrane helix</keyword>
<dbReference type="InterPro" id="IPR003770">
    <property type="entry name" value="MLTG-like"/>
</dbReference>
<dbReference type="Proteomes" id="UP000254134">
    <property type="component" value="Unassembled WGS sequence"/>
</dbReference>
<evidence type="ECO:0000256" key="7">
    <source>
        <dbReference type="SAM" id="SignalP"/>
    </source>
</evidence>
<dbReference type="GO" id="GO:0071555">
    <property type="term" value="P:cell wall organization"/>
    <property type="evidence" value="ECO:0007669"/>
    <property type="project" value="UniProtKB-KW"/>
</dbReference>
<dbReference type="Pfam" id="PF02618">
    <property type="entry name" value="YceG"/>
    <property type="match status" value="1"/>
</dbReference>
<feature type="signal peptide" evidence="7">
    <location>
        <begin position="1"/>
        <end position="22"/>
    </location>
</feature>
<evidence type="ECO:0000313" key="9">
    <source>
        <dbReference type="Proteomes" id="UP000254134"/>
    </source>
</evidence>
<dbReference type="OrthoDB" id="9814591at2"/>
<name>A0A7M2YY99_9ACTN</name>
<keyword evidence="4" id="KW-0472">Membrane</keyword>
<protein>
    <submittedName>
        <fullName evidence="8">YceG-like protein</fullName>
    </submittedName>
</protein>
<accession>A0A7M2YY99</accession>
<dbReference type="EMBL" id="QQZY01000002">
    <property type="protein sequence ID" value="RDI75050.1"/>
    <property type="molecule type" value="Genomic_DNA"/>
</dbReference>
<reference evidence="9" key="2">
    <citation type="journal article" date="2019" name="MicrobiologyOpen">
        <title>High-quality draft genome sequence of Gaiella occulta isolated from a 150 meter deep mineral water borehole and comparison with the genome sequences of other deep-branching lineages of the phylum Actinobacteria.</title>
        <authorList>
            <person name="Severino R."/>
            <person name="Froufe H.J.C."/>
            <person name="Barroso C."/>
            <person name="Albuquerque L."/>
            <person name="Lobo-da-Cunha A."/>
            <person name="da Costa M.S."/>
            <person name="Egas C."/>
        </authorList>
    </citation>
    <scope>NUCLEOTIDE SEQUENCE [LARGE SCALE GENOMIC DNA]</scope>
    <source>
        <strain evidence="9">F2-233</strain>
    </source>
</reference>
<dbReference type="AlphaFoldDB" id="A0A7M2YY99"/>
<dbReference type="RefSeq" id="WP_114795297.1">
    <property type="nucleotide sequence ID" value="NZ_QQZY01000002.1"/>
</dbReference>
<dbReference type="PROSITE" id="PS51257">
    <property type="entry name" value="PROKAR_LIPOPROTEIN"/>
    <property type="match status" value="1"/>
</dbReference>
<gene>
    <name evidence="8" type="ORF">Gocc_0848</name>
</gene>
<evidence type="ECO:0000256" key="4">
    <source>
        <dbReference type="ARBA" id="ARBA00023136"/>
    </source>
</evidence>